<dbReference type="InterPro" id="IPR036866">
    <property type="entry name" value="RibonucZ/Hydroxyglut_hydro"/>
</dbReference>
<proteinExistence type="predicted"/>
<evidence type="ECO:0000313" key="2">
    <source>
        <dbReference type="EMBL" id="SVD57502.1"/>
    </source>
</evidence>
<gene>
    <name evidence="2" type="ORF">METZ01_LOCUS410356</name>
</gene>
<organism evidence="2">
    <name type="scientific">marine metagenome</name>
    <dbReference type="NCBI Taxonomy" id="408172"/>
    <lineage>
        <taxon>unclassified sequences</taxon>
        <taxon>metagenomes</taxon>
        <taxon>ecological metagenomes</taxon>
    </lineage>
</organism>
<evidence type="ECO:0000259" key="1">
    <source>
        <dbReference type="Pfam" id="PF12706"/>
    </source>
</evidence>
<name>A0A382WFG4_9ZZZZ</name>
<dbReference type="SUPFAM" id="SSF56281">
    <property type="entry name" value="Metallo-hydrolase/oxidoreductase"/>
    <property type="match status" value="1"/>
</dbReference>
<dbReference type="InterPro" id="IPR001279">
    <property type="entry name" value="Metallo-B-lactamas"/>
</dbReference>
<dbReference type="EMBL" id="UINC01159426">
    <property type="protein sequence ID" value="SVD57502.1"/>
    <property type="molecule type" value="Genomic_DNA"/>
</dbReference>
<sequence>MFPVPIEALKSKFNFVDCDAGERFQINENIRLRTTMLNHPDGTTGYRVEFKGKLICYVTRTEHIPSDSIENIFDLINGAGLVVFDSTYTESEFLTKESEFPTKVGWGRSTWEERVKLTQMADVKSLAIFFHDPNHANSFMEAPEIEAFQRWRSA</sequence>
<dbReference type="AlphaFoldDB" id="A0A382WFG4"/>
<accession>A0A382WFG4</accession>
<dbReference type="Pfam" id="PF12706">
    <property type="entry name" value="Lactamase_B_2"/>
    <property type="match status" value="1"/>
</dbReference>
<reference evidence="2" key="1">
    <citation type="submission" date="2018-05" db="EMBL/GenBank/DDBJ databases">
        <authorList>
            <person name="Lanie J.A."/>
            <person name="Ng W.-L."/>
            <person name="Kazmierczak K.M."/>
            <person name="Andrzejewski T.M."/>
            <person name="Davidsen T.M."/>
            <person name="Wayne K.J."/>
            <person name="Tettelin H."/>
            <person name="Glass J.I."/>
            <person name="Rusch D."/>
            <person name="Podicherti R."/>
            <person name="Tsui H.-C.T."/>
            <person name="Winkler M.E."/>
        </authorList>
    </citation>
    <scope>NUCLEOTIDE SEQUENCE</scope>
</reference>
<protein>
    <recommendedName>
        <fullName evidence="1">Metallo-beta-lactamase domain-containing protein</fullName>
    </recommendedName>
</protein>
<dbReference type="Gene3D" id="3.60.15.10">
    <property type="entry name" value="Ribonuclease Z/Hydroxyacylglutathione hydrolase-like"/>
    <property type="match status" value="1"/>
</dbReference>
<feature type="domain" description="Metallo-beta-lactamase" evidence="1">
    <location>
        <begin position="12"/>
        <end position="131"/>
    </location>
</feature>